<gene>
    <name evidence="3" type="ORF">ACFFLI_12680</name>
</gene>
<dbReference type="PANTHER" id="PTHR31988:SF19">
    <property type="entry name" value="9-O-ACETYL-N-ACETYLNEURAMINIC ACID DEACETYLASE-RELATED"/>
    <property type="match status" value="1"/>
</dbReference>
<organism evidence="3 4">
    <name type="scientific">Lactiplantibacillus modestisalitolerans</name>
    <dbReference type="NCBI Taxonomy" id="1457219"/>
    <lineage>
        <taxon>Bacteria</taxon>
        <taxon>Bacillati</taxon>
        <taxon>Bacillota</taxon>
        <taxon>Bacilli</taxon>
        <taxon>Lactobacillales</taxon>
        <taxon>Lactobacillaceae</taxon>
        <taxon>Lactiplantibacillus</taxon>
    </lineage>
</organism>
<dbReference type="InterPro" id="IPR052940">
    <property type="entry name" value="Carb_Esterase_6"/>
</dbReference>
<dbReference type="Proteomes" id="UP001589691">
    <property type="component" value="Unassembled WGS sequence"/>
</dbReference>
<dbReference type="InterPro" id="IPR005181">
    <property type="entry name" value="SASA"/>
</dbReference>
<dbReference type="EMBL" id="JBHLZY010000029">
    <property type="protein sequence ID" value="MFB9770711.1"/>
    <property type="molecule type" value="Genomic_DNA"/>
</dbReference>
<proteinExistence type="predicted"/>
<protein>
    <submittedName>
        <fullName evidence="3">Sialate O-acetylesterase</fullName>
    </submittedName>
</protein>
<dbReference type="RefSeq" id="WP_225424454.1">
    <property type="nucleotide sequence ID" value="NZ_BJEA01000030.1"/>
</dbReference>
<accession>A0ABV5WYY2</accession>
<dbReference type="Gene3D" id="3.40.50.1110">
    <property type="entry name" value="SGNH hydrolase"/>
    <property type="match status" value="1"/>
</dbReference>
<name>A0ABV5WYY2_9LACO</name>
<reference evidence="3 4" key="1">
    <citation type="submission" date="2024-09" db="EMBL/GenBank/DDBJ databases">
        <authorList>
            <person name="Sun Q."/>
            <person name="Mori K."/>
        </authorList>
    </citation>
    <scope>NUCLEOTIDE SEQUENCE [LARGE SCALE GENOMIC DNA]</scope>
    <source>
        <strain evidence="3 4">TBRC 4576</strain>
    </source>
</reference>
<sequence>MIIEPRKRLVLISAGQSNIDGRNPLAELPAPITLPMTHVHYCSNYTAGHAQGRFQPAITADDLSAKRWGFDLATYYYLSQVANYDLYVMKCSEGGTSIDVTGESADHWTADVGQLSDPRHSLLRQLQALVAACQRTTPAVQTVHAMLWHQGEGDRADFSPAASAHYYDNLKAFFAACRETVRQPQLPIFCGTVSHRSTQYDPQVEASLLRLARADPNLHVIDLKDATLRDNFHFDPTSSVAFGKALYEVMRENLRV</sequence>
<evidence type="ECO:0000259" key="2">
    <source>
        <dbReference type="Pfam" id="PF03629"/>
    </source>
</evidence>
<keyword evidence="1" id="KW-0378">Hydrolase</keyword>
<dbReference type="SUPFAM" id="SSF52266">
    <property type="entry name" value="SGNH hydrolase"/>
    <property type="match status" value="1"/>
</dbReference>
<dbReference type="InterPro" id="IPR036514">
    <property type="entry name" value="SGNH_hydro_sf"/>
</dbReference>
<dbReference type="Pfam" id="PF03629">
    <property type="entry name" value="SASA"/>
    <property type="match status" value="1"/>
</dbReference>
<dbReference type="PANTHER" id="PTHR31988">
    <property type="entry name" value="ESTERASE, PUTATIVE (DUF303)-RELATED"/>
    <property type="match status" value="1"/>
</dbReference>
<evidence type="ECO:0000313" key="4">
    <source>
        <dbReference type="Proteomes" id="UP001589691"/>
    </source>
</evidence>
<evidence type="ECO:0000313" key="3">
    <source>
        <dbReference type="EMBL" id="MFB9770711.1"/>
    </source>
</evidence>
<evidence type="ECO:0000256" key="1">
    <source>
        <dbReference type="ARBA" id="ARBA00022801"/>
    </source>
</evidence>
<feature type="domain" description="Sialate O-acetylesterase" evidence="2">
    <location>
        <begin position="10"/>
        <end position="250"/>
    </location>
</feature>
<comment type="caution">
    <text evidence="3">The sequence shown here is derived from an EMBL/GenBank/DDBJ whole genome shotgun (WGS) entry which is preliminary data.</text>
</comment>
<keyword evidence="4" id="KW-1185">Reference proteome</keyword>